<accession>A0ACC2V0G6</accession>
<evidence type="ECO:0000313" key="2">
    <source>
        <dbReference type="Proteomes" id="UP001227268"/>
    </source>
</evidence>
<keyword evidence="2" id="KW-1185">Reference proteome</keyword>
<comment type="caution">
    <text evidence="1">The sequence shown here is derived from an EMBL/GenBank/DDBJ whole genome shotgun (WGS) entry which is preliminary data.</text>
</comment>
<evidence type="ECO:0000313" key="1">
    <source>
        <dbReference type="EMBL" id="KAJ9092430.1"/>
    </source>
</evidence>
<name>A0ACC2V0G6_9TREE</name>
<organism evidence="1 2">
    <name type="scientific">Naganishia friedmannii</name>
    <dbReference type="NCBI Taxonomy" id="89922"/>
    <lineage>
        <taxon>Eukaryota</taxon>
        <taxon>Fungi</taxon>
        <taxon>Dikarya</taxon>
        <taxon>Basidiomycota</taxon>
        <taxon>Agaricomycotina</taxon>
        <taxon>Tremellomycetes</taxon>
        <taxon>Filobasidiales</taxon>
        <taxon>Filobasidiaceae</taxon>
        <taxon>Naganishia</taxon>
    </lineage>
</organism>
<dbReference type="Proteomes" id="UP001227268">
    <property type="component" value="Unassembled WGS sequence"/>
</dbReference>
<sequence>MTGFIPLPSRQTLHVVRQGLRTAIPFVAFLDDFFHGLYDLFDQIEAVRPVYYGPAVLFLRVIVIAAYTYGANMDYRPVLKGREGVLILKDGNEWAVFKDRDEAAREKRMGSLGQLFSSSPLYQSEKSGEPHDDTSIQVAVICPMYLCTQTDVDALKALRDRLIEQTRAPDLIVFVDDGSTLAPPASEEKGGETVRHLRLPENIGPAAARNAGIDFAVSALGNKPEHTVILLLDIDCIPPPEWVQRGIDAVRLRRSAIGLDGDEEILDPLIVGGLTKGIGSSIVSRYHDFYGTLNPRILRIAPTTSSSSQKGKRTRYRPLYAPTCNMAIFLGSPKNEKRLPRFNEAFREPAQEDVLFCLEAVYRRGCEITMNKESRKPPWQNMVMQHMHREGVLATWTTLRKYGRWFPAVHLLFPSYLPILWGSTQTFSSLEMNRREPELMDSEDTRWAREVQVAAVTGTMLEKGVQSSSRVWFPVTKSISDRAVSPTTIPVNTNTAVLADTGIQNGRSEHESSASYTPLQALIADDSEISRKILLALLRKMSKPRIFAITGLGSSDPRMKVEALREDTVDGWLVKGEDSLARMREIVTDTDALHQLSEGATSSSIPGVIGAHAA</sequence>
<gene>
    <name evidence="1" type="ORF">QFC21_006812</name>
</gene>
<proteinExistence type="predicted"/>
<reference evidence="1" key="1">
    <citation type="submission" date="2023-04" db="EMBL/GenBank/DDBJ databases">
        <title>Draft Genome sequencing of Naganishia species isolated from polar environments using Oxford Nanopore Technology.</title>
        <authorList>
            <person name="Leo P."/>
            <person name="Venkateswaran K."/>
        </authorList>
    </citation>
    <scope>NUCLEOTIDE SEQUENCE</scope>
    <source>
        <strain evidence="1">MNA-CCFEE 5423</strain>
    </source>
</reference>
<dbReference type="EMBL" id="JASBWT010000038">
    <property type="protein sequence ID" value="KAJ9092430.1"/>
    <property type="molecule type" value="Genomic_DNA"/>
</dbReference>
<protein>
    <submittedName>
        <fullName evidence="1">Uncharacterized protein</fullName>
    </submittedName>
</protein>